<dbReference type="InterPro" id="IPR023635">
    <property type="entry name" value="Peptide_deformylase"/>
</dbReference>
<protein>
    <recommendedName>
        <fullName evidence="2">Peptide deformylase</fullName>
        <shortName evidence="2">PDF</shortName>
        <ecNumber evidence="2">3.5.1.88</ecNumber>
    </recommendedName>
    <alternativeName>
        <fullName evidence="2">Polypeptide deformylase</fullName>
    </alternativeName>
</protein>
<dbReference type="EC" id="3.5.1.88" evidence="2"/>
<dbReference type="HAMAP" id="MF_00163">
    <property type="entry name" value="Pep_deformylase"/>
    <property type="match status" value="1"/>
</dbReference>
<comment type="similarity">
    <text evidence="1 2">Belongs to the polypeptide deformylase family.</text>
</comment>
<organism evidence="3 4">
    <name type="scientific">Mycoplasma todarodis</name>
    <dbReference type="NCBI Taxonomy" id="1937191"/>
    <lineage>
        <taxon>Bacteria</taxon>
        <taxon>Bacillati</taxon>
        <taxon>Mycoplasmatota</taxon>
        <taxon>Mollicutes</taxon>
        <taxon>Mycoplasmataceae</taxon>
        <taxon>Mycoplasma</taxon>
    </lineage>
</organism>
<dbReference type="GO" id="GO:0006412">
    <property type="term" value="P:translation"/>
    <property type="evidence" value="ECO:0007669"/>
    <property type="project" value="UniProtKB-UniRule"/>
</dbReference>
<dbReference type="EMBL" id="PSZP01000040">
    <property type="protein sequence ID" value="TCG10499.1"/>
    <property type="molecule type" value="Genomic_DNA"/>
</dbReference>
<keyword evidence="2" id="KW-0648">Protein biosynthesis</keyword>
<dbReference type="Gene3D" id="3.90.45.10">
    <property type="entry name" value="Peptide deformylase"/>
    <property type="match status" value="1"/>
</dbReference>
<dbReference type="Proteomes" id="UP000291072">
    <property type="component" value="Unassembled WGS sequence"/>
</dbReference>
<dbReference type="PANTHER" id="PTHR10458">
    <property type="entry name" value="PEPTIDE DEFORMYLASE"/>
    <property type="match status" value="1"/>
</dbReference>
<feature type="binding site" evidence="2">
    <location>
        <position position="107"/>
    </location>
    <ligand>
        <name>Fe cation</name>
        <dbReference type="ChEBI" id="CHEBI:24875"/>
    </ligand>
</feature>
<keyword evidence="2" id="KW-0479">Metal-binding</keyword>
<feature type="active site" evidence="2">
    <location>
        <position position="155"/>
    </location>
</feature>
<comment type="function">
    <text evidence="2">Removes the formyl group from the N-terminal Met of newly synthesized proteins. Requires at least a dipeptide for an efficient rate of reaction. N-terminal L-methionine is a prerequisite for activity but the enzyme has broad specificity at other positions.</text>
</comment>
<dbReference type="Pfam" id="PF01327">
    <property type="entry name" value="Pep_deformylase"/>
    <property type="match status" value="1"/>
</dbReference>
<dbReference type="CDD" id="cd00487">
    <property type="entry name" value="Pep_deformylase"/>
    <property type="match status" value="1"/>
</dbReference>
<reference evidence="3 4" key="1">
    <citation type="submission" date="2018-02" db="EMBL/GenBank/DDBJ databases">
        <title>Mycoplasma marinum and Mycoplasma todarodis sp. nov., moderately halophilic and psychrotolerant mycoplasmas isolated from cephalopods.</title>
        <authorList>
            <person name="Viver T."/>
        </authorList>
    </citation>
    <scope>NUCLEOTIDE SEQUENCE [LARGE SCALE GENOMIC DNA]</scope>
    <source>
        <strain evidence="3 4">5H</strain>
    </source>
</reference>
<dbReference type="PIRSF" id="PIRSF004749">
    <property type="entry name" value="Pep_def"/>
    <property type="match status" value="1"/>
</dbReference>
<dbReference type="InterPro" id="IPR036821">
    <property type="entry name" value="Peptide_deformylase_sf"/>
</dbReference>
<keyword evidence="2" id="KW-0408">Iron</keyword>
<dbReference type="OrthoDB" id="9784988at2"/>
<name>A0A4R0XSD1_9MOLU</name>
<dbReference type="RefSeq" id="WP_131613738.1">
    <property type="nucleotide sequence ID" value="NZ_PSZP01000040.1"/>
</dbReference>
<dbReference type="SUPFAM" id="SSF56420">
    <property type="entry name" value="Peptide deformylase"/>
    <property type="match status" value="1"/>
</dbReference>
<dbReference type="PRINTS" id="PR01576">
    <property type="entry name" value="PDEFORMYLASE"/>
</dbReference>
<keyword evidence="2" id="KW-0378">Hydrolase</keyword>
<sequence>MNFKITKIPGDKKILRKRLEKVEFPLSKEVIEAADWMIDYIDKSQLPGFEDRAGVGIAANQIGVDQRMFYVNIPLGDKQENYIEFLMNPEFIAKGDIPAALEGGEGCLSVPEGWPHTDGLVHRQFKIIIKGYSYIQKKEVKITKTGYEAIVFQHEMDHINAGLFYDRIDQKKPWVKKQKEVII</sequence>
<accession>A0A4R0XSD1</accession>
<evidence type="ECO:0000256" key="1">
    <source>
        <dbReference type="ARBA" id="ARBA00010759"/>
    </source>
</evidence>
<feature type="binding site" evidence="2">
    <location>
        <position position="158"/>
    </location>
    <ligand>
        <name>Fe cation</name>
        <dbReference type="ChEBI" id="CHEBI:24875"/>
    </ligand>
</feature>
<evidence type="ECO:0000313" key="4">
    <source>
        <dbReference type="Proteomes" id="UP000291072"/>
    </source>
</evidence>
<comment type="caution">
    <text evidence="3">The sequence shown here is derived from an EMBL/GenBank/DDBJ whole genome shotgun (WGS) entry which is preliminary data.</text>
</comment>
<gene>
    <name evidence="2 3" type="primary">def</name>
    <name evidence="3" type="ORF">C4B25_03915</name>
</gene>
<evidence type="ECO:0000256" key="2">
    <source>
        <dbReference type="HAMAP-Rule" id="MF_00163"/>
    </source>
</evidence>
<dbReference type="GO" id="GO:0046872">
    <property type="term" value="F:metal ion binding"/>
    <property type="evidence" value="ECO:0007669"/>
    <property type="project" value="UniProtKB-KW"/>
</dbReference>
<comment type="cofactor">
    <cofactor evidence="2">
        <name>Fe(2+)</name>
        <dbReference type="ChEBI" id="CHEBI:29033"/>
    </cofactor>
    <text evidence="2">Binds 1 Fe(2+) ion.</text>
</comment>
<dbReference type="AlphaFoldDB" id="A0A4R0XSD1"/>
<keyword evidence="4" id="KW-1185">Reference proteome</keyword>
<evidence type="ECO:0000313" key="3">
    <source>
        <dbReference type="EMBL" id="TCG10499.1"/>
    </source>
</evidence>
<dbReference type="GO" id="GO:0042586">
    <property type="term" value="F:peptide deformylase activity"/>
    <property type="evidence" value="ECO:0007669"/>
    <property type="project" value="UniProtKB-UniRule"/>
</dbReference>
<proteinExistence type="inferred from homology"/>
<feature type="binding site" evidence="2">
    <location>
        <position position="154"/>
    </location>
    <ligand>
        <name>Fe cation</name>
        <dbReference type="ChEBI" id="CHEBI:24875"/>
    </ligand>
</feature>
<dbReference type="NCBIfam" id="TIGR00079">
    <property type="entry name" value="pept_deformyl"/>
    <property type="match status" value="1"/>
</dbReference>
<comment type="catalytic activity">
    <reaction evidence="2">
        <text>N-terminal N-formyl-L-methionyl-[peptide] + H2O = N-terminal L-methionyl-[peptide] + formate</text>
        <dbReference type="Rhea" id="RHEA:24420"/>
        <dbReference type="Rhea" id="RHEA-COMP:10639"/>
        <dbReference type="Rhea" id="RHEA-COMP:10640"/>
        <dbReference type="ChEBI" id="CHEBI:15377"/>
        <dbReference type="ChEBI" id="CHEBI:15740"/>
        <dbReference type="ChEBI" id="CHEBI:49298"/>
        <dbReference type="ChEBI" id="CHEBI:64731"/>
        <dbReference type="EC" id="3.5.1.88"/>
    </reaction>
</comment>
<dbReference type="PANTHER" id="PTHR10458:SF22">
    <property type="entry name" value="PEPTIDE DEFORMYLASE"/>
    <property type="match status" value="1"/>
</dbReference>